<evidence type="ECO:0000313" key="3">
    <source>
        <dbReference type="EMBL" id="GEN36077.1"/>
    </source>
</evidence>
<organism evidence="3 4">
    <name type="scientific">Aneurinibacillus danicus</name>
    <dbReference type="NCBI Taxonomy" id="267746"/>
    <lineage>
        <taxon>Bacteria</taxon>
        <taxon>Bacillati</taxon>
        <taxon>Bacillota</taxon>
        <taxon>Bacilli</taxon>
        <taxon>Bacillales</taxon>
        <taxon>Paenibacillaceae</taxon>
        <taxon>Aneurinibacillus group</taxon>
        <taxon>Aneurinibacillus</taxon>
    </lineage>
</organism>
<dbReference type="InterPro" id="IPR011060">
    <property type="entry name" value="RibuloseP-bd_barrel"/>
</dbReference>
<dbReference type="Pfam" id="PF00215">
    <property type="entry name" value="OMPdecase"/>
    <property type="match status" value="1"/>
</dbReference>
<dbReference type="Gene3D" id="3.20.20.70">
    <property type="entry name" value="Aldolase class I"/>
    <property type="match status" value="1"/>
</dbReference>
<dbReference type="Proteomes" id="UP000321157">
    <property type="component" value="Unassembled WGS sequence"/>
</dbReference>
<evidence type="ECO:0000259" key="2">
    <source>
        <dbReference type="SMART" id="SM00934"/>
    </source>
</evidence>
<dbReference type="SMART" id="SM00934">
    <property type="entry name" value="OMPdecase"/>
    <property type="match status" value="1"/>
</dbReference>
<dbReference type="GO" id="GO:0004590">
    <property type="term" value="F:orotidine-5'-phosphate decarboxylase activity"/>
    <property type="evidence" value="ECO:0007669"/>
    <property type="project" value="InterPro"/>
</dbReference>
<dbReference type="SUPFAM" id="SSF51366">
    <property type="entry name" value="Ribulose-phoshate binding barrel"/>
    <property type="match status" value="1"/>
</dbReference>
<dbReference type="GO" id="GO:0006207">
    <property type="term" value="P:'de novo' pyrimidine nucleobase biosynthetic process"/>
    <property type="evidence" value="ECO:0007669"/>
    <property type="project" value="InterPro"/>
</dbReference>
<keyword evidence="1" id="KW-0456">Lyase</keyword>
<proteinExistence type="predicted"/>
<dbReference type="EMBL" id="BJXX01000166">
    <property type="protein sequence ID" value="GEN36077.1"/>
    <property type="molecule type" value="Genomic_DNA"/>
</dbReference>
<sequence length="240" mass="25490">MVDINFRTHYGIIPALDLESVDEIRRVVEETCEVEGVVGYKLGIAGALRLGLANAVRTIREITDLPILYDHQKAGLDIPDMAKKFCAICRKAGVDALVLFPLAGPSAVEEFVVHTQRQALCPIVGGDFPMAEYKVSGGGYVADDGPARILEHAVSLGVQHFIVPSTNLNGVRRVSEFLSASVHKPTLFMTGIGTMGGRIGDAFAAAPGCLCYAIVGRAVYASDSPKEAAKLLGSEALCFA</sequence>
<dbReference type="OrthoDB" id="2987657at2"/>
<name>A0A511VAV8_9BACL</name>
<dbReference type="RefSeq" id="WP_146811659.1">
    <property type="nucleotide sequence ID" value="NZ_BJXX01000166.1"/>
</dbReference>
<gene>
    <name evidence="3" type="primary">pyrF_2</name>
    <name evidence="3" type="ORF">ADA01nite_35370</name>
</gene>
<accession>A0A511VAV8</accession>
<protein>
    <submittedName>
        <fullName evidence="3">Orotidine-5'-phosphate decarboxylase</fullName>
    </submittedName>
</protein>
<evidence type="ECO:0000313" key="4">
    <source>
        <dbReference type="Proteomes" id="UP000321157"/>
    </source>
</evidence>
<feature type="domain" description="Orotidine 5'-phosphate decarboxylase" evidence="2">
    <location>
        <begin position="11"/>
        <end position="232"/>
    </location>
</feature>
<evidence type="ECO:0000256" key="1">
    <source>
        <dbReference type="ARBA" id="ARBA00023239"/>
    </source>
</evidence>
<dbReference type="InterPro" id="IPR013785">
    <property type="entry name" value="Aldolase_TIM"/>
</dbReference>
<comment type="caution">
    <text evidence="3">The sequence shown here is derived from an EMBL/GenBank/DDBJ whole genome shotgun (WGS) entry which is preliminary data.</text>
</comment>
<dbReference type="AlphaFoldDB" id="A0A511VAV8"/>
<keyword evidence="4" id="KW-1185">Reference proteome</keyword>
<dbReference type="InterPro" id="IPR001754">
    <property type="entry name" value="OMPdeCOase_dom"/>
</dbReference>
<reference evidence="3 4" key="1">
    <citation type="submission" date="2019-07" db="EMBL/GenBank/DDBJ databases">
        <title>Whole genome shotgun sequence of Aneurinibacillus danicus NBRC 102444.</title>
        <authorList>
            <person name="Hosoyama A."/>
            <person name="Uohara A."/>
            <person name="Ohji S."/>
            <person name="Ichikawa N."/>
        </authorList>
    </citation>
    <scope>NUCLEOTIDE SEQUENCE [LARGE SCALE GENOMIC DNA]</scope>
    <source>
        <strain evidence="3 4">NBRC 102444</strain>
    </source>
</reference>